<dbReference type="EMBL" id="MG791866">
    <property type="protein sequence ID" value="AVM86135.1"/>
    <property type="molecule type" value="Genomic_DNA"/>
</dbReference>
<accession>A0A2P1GJK4</accession>
<dbReference type="GO" id="GO:0005524">
    <property type="term" value="F:ATP binding"/>
    <property type="evidence" value="ECO:0007669"/>
    <property type="project" value="UniProtKB-KW"/>
</dbReference>
<proteinExistence type="predicted"/>
<reference evidence="2" key="1">
    <citation type="submission" date="2018-01" db="EMBL/GenBank/DDBJ databases">
        <title>Sequencing and analysis of the complete genome of Rana nigromaculata ranavirus (RNRV).</title>
        <authorList>
            <person name="Mou W."/>
            <person name="Geng Y."/>
        </authorList>
    </citation>
    <scope>NUCLEOTIDE SEQUENCE [LARGE SCALE GENOMIC DNA]</scope>
    <source>
        <strain evidence="2">MWH421017</strain>
    </source>
</reference>
<keyword evidence="2" id="KW-0547">Nucleotide-binding</keyword>
<organism evidence="2">
    <name type="scientific">Rana nigromaculata ranavirus</name>
    <dbReference type="NCBI Taxonomy" id="2044919"/>
    <lineage>
        <taxon>Viruses</taxon>
        <taxon>Varidnaviria</taxon>
        <taxon>Bamfordvirae</taxon>
        <taxon>Nucleocytoviricota</taxon>
        <taxon>Megaviricetes</taxon>
        <taxon>Pimascovirales</taxon>
        <taxon>Pimascovirales incertae sedis</taxon>
        <taxon>Iridoviridae</taxon>
        <taxon>Alphairidovirinae</taxon>
        <taxon>Ranavirus</taxon>
        <taxon>Ranavirus rana1</taxon>
        <taxon>Frog virus 3</taxon>
    </lineage>
</organism>
<protein>
    <submittedName>
        <fullName evidence="2">Putative permease/ATP-binding protein cydc</fullName>
    </submittedName>
</protein>
<feature type="region of interest" description="Disordered" evidence="1">
    <location>
        <begin position="1"/>
        <end position="20"/>
    </location>
</feature>
<sequence length="102" mass="11737">MTAPRGPGEQRDQPDQMDPLVHPVTLVRSGPWERLGLRGRGESRVLRETLELWEGQEGLISRVRDDPRETWDRKERLDSWPRVGGRDTPSRVHVRHIVCGAP</sequence>
<evidence type="ECO:0000256" key="1">
    <source>
        <dbReference type="SAM" id="MobiDB-lite"/>
    </source>
</evidence>
<dbReference type="Proteomes" id="UP000317537">
    <property type="component" value="Segment"/>
</dbReference>
<keyword evidence="2" id="KW-0067">ATP-binding</keyword>
<name>A0A2P1GJK4_FRG3V</name>
<evidence type="ECO:0000313" key="2">
    <source>
        <dbReference type="EMBL" id="AVM86135.1"/>
    </source>
</evidence>
<gene>
    <name evidence="2" type="primary">ORF71L</name>
</gene>